<comment type="caution">
    <text evidence="2">The sequence shown here is derived from an EMBL/GenBank/DDBJ whole genome shotgun (WGS) entry which is preliminary data.</text>
</comment>
<dbReference type="InterPro" id="IPR015797">
    <property type="entry name" value="NUDIX_hydrolase-like_dom_sf"/>
</dbReference>
<gene>
    <name evidence="2" type="ORF">ACFPXP_13935</name>
</gene>
<dbReference type="PROSITE" id="PS51462">
    <property type="entry name" value="NUDIX"/>
    <property type="match status" value="1"/>
</dbReference>
<evidence type="ECO:0000313" key="2">
    <source>
        <dbReference type="EMBL" id="MFC5987502.1"/>
    </source>
</evidence>
<feature type="domain" description="Nudix hydrolase" evidence="1">
    <location>
        <begin position="1"/>
        <end position="132"/>
    </location>
</feature>
<protein>
    <submittedName>
        <fullName evidence="2">NUDIX domain-containing protein</fullName>
    </submittedName>
</protein>
<proteinExistence type="predicted"/>
<dbReference type="Pfam" id="PF00293">
    <property type="entry name" value="NUDIX"/>
    <property type="match status" value="1"/>
</dbReference>
<evidence type="ECO:0000259" key="1">
    <source>
        <dbReference type="PROSITE" id="PS51462"/>
    </source>
</evidence>
<reference evidence="3" key="1">
    <citation type="journal article" date="2019" name="Int. J. Syst. Evol. Microbiol.">
        <title>The Global Catalogue of Microorganisms (GCM) 10K type strain sequencing project: providing services to taxonomists for standard genome sequencing and annotation.</title>
        <authorList>
            <consortium name="The Broad Institute Genomics Platform"/>
            <consortium name="The Broad Institute Genome Sequencing Center for Infectious Disease"/>
            <person name="Wu L."/>
            <person name="Ma J."/>
        </authorList>
    </citation>
    <scope>NUCLEOTIDE SEQUENCE [LARGE SCALE GENOMIC DNA]</scope>
    <source>
        <strain evidence="3">CCM 8749</strain>
    </source>
</reference>
<keyword evidence="3" id="KW-1185">Reference proteome</keyword>
<organism evidence="2 3">
    <name type="scientific">Marinicrinis lubricantis</name>
    <dbReference type="NCBI Taxonomy" id="2086470"/>
    <lineage>
        <taxon>Bacteria</taxon>
        <taxon>Bacillati</taxon>
        <taxon>Bacillota</taxon>
        <taxon>Bacilli</taxon>
        <taxon>Bacillales</taxon>
        <taxon>Paenibacillaceae</taxon>
    </lineage>
</organism>
<accession>A0ABW1IQW7</accession>
<dbReference type="Proteomes" id="UP001596250">
    <property type="component" value="Unassembled WGS sequence"/>
</dbReference>
<dbReference type="InterPro" id="IPR000086">
    <property type="entry name" value="NUDIX_hydrolase_dom"/>
</dbReference>
<dbReference type="RefSeq" id="WP_379894896.1">
    <property type="nucleotide sequence ID" value="NZ_CBCSCT010000039.1"/>
</dbReference>
<dbReference type="Gene3D" id="3.90.79.10">
    <property type="entry name" value="Nucleoside Triphosphate Pyrophosphohydrolase"/>
    <property type="match status" value="1"/>
</dbReference>
<sequence length="167" mass="20104">MKLRHMAVAVIERDKRLLMMKRDGSRLFPFEFWSFVGGHLEPNELNDPRGACIREIYEESGLEESDLIDFRLRYVLLRQKEDEIRIQYVFFGRTRRFEVVASDEGNLYWMNKTQVQQLNLSTIIRGMLEHHMEHEHEERVMVGTIRKHPDGEKPRIQWSLMDDPLRF</sequence>
<dbReference type="EMBL" id="JBHSQV010000164">
    <property type="protein sequence ID" value="MFC5987502.1"/>
    <property type="molecule type" value="Genomic_DNA"/>
</dbReference>
<evidence type="ECO:0000313" key="3">
    <source>
        <dbReference type="Proteomes" id="UP001596250"/>
    </source>
</evidence>
<name>A0ABW1IQW7_9BACL</name>
<dbReference type="SUPFAM" id="SSF55811">
    <property type="entry name" value="Nudix"/>
    <property type="match status" value="1"/>
</dbReference>